<feature type="transmembrane region" description="Helical" evidence="5">
    <location>
        <begin position="70"/>
        <end position="90"/>
    </location>
</feature>
<feature type="transmembrane region" description="Helical" evidence="5">
    <location>
        <begin position="308"/>
        <end position="327"/>
    </location>
</feature>
<evidence type="ECO:0000256" key="5">
    <source>
        <dbReference type="SAM" id="Phobius"/>
    </source>
</evidence>
<evidence type="ECO:0000256" key="1">
    <source>
        <dbReference type="ARBA" id="ARBA00004141"/>
    </source>
</evidence>
<dbReference type="PANTHER" id="PTHR23508">
    <property type="entry name" value="CARBOXYLIC ACID TRANSPORTER PROTEIN HOMOLOG"/>
    <property type="match status" value="1"/>
</dbReference>
<sequence>MTDTTTGGAVAPVPTTGPTTWISELAPKERRTLWACVGGWALDAMDVQLYSFVIPTLIATWGVSRGEAGALGTAALLTSALGGWLAGFLADRIGRVRTLQIAILWFAVFTFLSGLAQSFGQLFVARALMGFGFGGEWAAGAVLLGETIRAEHRGKALGTMQSGWAIGWGAAALLYTLFFSLLPAETAWRVLFFVGVAPALLVFVLRRFIEEPEVYRASQAQIAASGDKPSFLEIFRGPLLRTTLLGAIMGTGAQGGYFAVTTWLPTFLRTERGLSVVNSGAYLCVLIAGSFMGYLTGAYLADRIGRRATFLVFAVGAGVVVLTYTMVPFGDAVMLVLGFPLGFFASGVFSAMGAFFTEQFPTRVRGVGQGFAYNFGRATGALFPTLVGVMSASMPLGQAIGLFAAGAYAIMAVAAFLLPETRGKVLTA</sequence>
<evidence type="ECO:0000259" key="6">
    <source>
        <dbReference type="PROSITE" id="PS50850"/>
    </source>
</evidence>
<feature type="domain" description="Major facilitator superfamily (MFS) profile" evidence="6">
    <location>
        <begin position="32"/>
        <end position="422"/>
    </location>
</feature>
<dbReference type="InterPro" id="IPR011701">
    <property type="entry name" value="MFS"/>
</dbReference>
<dbReference type="Proteomes" id="UP001055167">
    <property type="component" value="Unassembled WGS sequence"/>
</dbReference>
<dbReference type="SUPFAM" id="SSF103473">
    <property type="entry name" value="MFS general substrate transporter"/>
    <property type="match status" value="1"/>
</dbReference>
<dbReference type="InterPro" id="IPR036259">
    <property type="entry name" value="MFS_trans_sf"/>
</dbReference>
<reference evidence="7" key="2">
    <citation type="submission" date="2021-08" db="EMBL/GenBank/DDBJ databases">
        <authorList>
            <person name="Tani A."/>
            <person name="Ola A."/>
            <person name="Ogura Y."/>
            <person name="Katsura K."/>
            <person name="Hayashi T."/>
        </authorList>
    </citation>
    <scope>NUCLEOTIDE SEQUENCE</scope>
    <source>
        <strain evidence="7">KCTC 52305</strain>
    </source>
</reference>
<dbReference type="Pfam" id="PF07690">
    <property type="entry name" value="MFS_1"/>
    <property type="match status" value="1"/>
</dbReference>
<feature type="transmembrane region" description="Helical" evidence="5">
    <location>
        <begin position="125"/>
        <end position="144"/>
    </location>
</feature>
<evidence type="ECO:0000313" key="7">
    <source>
        <dbReference type="EMBL" id="GJD51198.1"/>
    </source>
</evidence>
<gene>
    <name evidence="7" type="primary">naiP_2</name>
    <name evidence="7" type="ORF">OPKNFCMD_3950</name>
</gene>
<evidence type="ECO:0000256" key="2">
    <source>
        <dbReference type="ARBA" id="ARBA00022692"/>
    </source>
</evidence>
<dbReference type="Gene3D" id="1.20.1250.20">
    <property type="entry name" value="MFS general substrate transporter like domains"/>
    <property type="match status" value="2"/>
</dbReference>
<dbReference type="PROSITE" id="PS00217">
    <property type="entry name" value="SUGAR_TRANSPORT_2"/>
    <property type="match status" value="1"/>
</dbReference>
<organism evidence="7 8">
    <name type="scientific">Methylobacterium crusticola</name>
    <dbReference type="NCBI Taxonomy" id="1697972"/>
    <lineage>
        <taxon>Bacteria</taxon>
        <taxon>Pseudomonadati</taxon>
        <taxon>Pseudomonadota</taxon>
        <taxon>Alphaproteobacteria</taxon>
        <taxon>Hyphomicrobiales</taxon>
        <taxon>Methylobacteriaceae</taxon>
        <taxon>Methylobacterium</taxon>
    </lineage>
</organism>
<feature type="transmembrane region" description="Helical" evidence="5">
    <location>
        <begin position="239"/>
        <end position="260"/>
    </location>
</feature>
<feature type="transmembrane region" description="Helical" evidence="5">
    <location>
        <begin position="375"/>
        <end position="393"/>
    </location>
</feature>
<protein>
    <submittedName>
        <fullName evidence="7">Niacin/nicotinamide transporter NaiP</fullName>
    </submittedName>
</protein>
<keyword evidence="3 5" id="KW-1133">Transmembrane helix</keyword>
<keyword evidence="8" id="KW-1185">Reference proteome</keyword>
<feature type="transmembrane region" description="Helical" evidence="5">
    <location>
        <begin position="190"/>
        <end position="209"/>
    </location>
</feature>
<evidence type="ECO:0000256" key="3">
    <source>
        <dbReference type="ARBA" id="ARBA00022989"/>
    </source>
</evidence>
<proteinExistence type="predicted"/>
<dbReference type="RefSeq" id="WP_128562798.1">
    <property type="nucleotide sequence ID" value="NZ_BPQH01000012.1"/>
</dbReference>
<reference evidence="7" key="1">
    <citation type="journal article" date="2021" name="Front. Microbiol.">
        <title>Comprehensive Comparative Genomics and Phenotyping of Methylobacterium Species.</title>
        <authorList>
            <person name="Alessa O."/>
            <person name="Ogura Y."/>
            <person name="Fujitani Y."/>
            <person name="Takami H."/>
            <person name="Hayashi T."/>
            <person name="Sahin N."/>
            <person name="Tani A."/>
        </authorList>
    </citation>
    <scope>NUCLEOTIDE SEQUENCE</scope>
    <source>
        <strain evidence="7">KCTC 52305</strain>
    </source>
</reference>
<dbReference type="PROSITE" id="PS00216">
    <property type="entry name" value="SUGAR_TRANSPORT_1"/>
    <property type="match status" value="1"/>
</dbReference>
<dbReference type="CDD" id="cd17371">
    <property type="entry name" value="MFS_MucK"/>
    <property type="match status" value="1"/>
</dbReference>
<evidence type="ECO:0000313" key="8">
    <source>
        <dbReference type="Proteomes" id="UP001055167"/>
    </source>
</evidence>
<feature type="transmembrane region" description="Helical" evidence="5">
    <location>
        <begin position="165"/>
        <end position="184"/>
    </location>
</feature>
<evidence type="ECO:0000256" key="4">
    <source>
        <dbReference type="ARBA" id="ARBA00023136"/>
    </source>
</evidence>
<dbReference type="InterPro" id="IPR005829">
    <property type="entry name" value="Sugar_transporter_CS"/>
</dbReference>
<keyword evidence="4 5" id="KW-0472">Membrane</keyword>
<dbReference type="EMBL" id="BPQH01000012">
    <property type="protein sequence ID" value="GJD51198.1"/>
    <property type="molecule type" value="Genomic_DNA"/>
</dbReference>
<dbReference type="InterPro" id="IPR020846">
    <property type="entry name" value="MFS_dom"/>
</dbReference>
<dbReference type="PANTHER" id="PTHR23508:SF10">
    <property type="entry name" value="CARBOXYLIC ACID TRANSPORTER PROTEIN HOMOLOG"/>
    <property type="match status" value="1"/>
</dbReference>
<keyword evidence="2 5" id="KW-0812">Transmembrane</keyword>
<accession>A0ABQ4R0W3</accession>
<feature type="transmembrane region" description="Helical" evidence="5">
    <location>
        <begin position="399"/>
        <end position="418"/>
    </location>
</feature>
<feature type="transmembrane region" description="Helical" evidence="5">
    <location>
        <begin position="102"/>
        <end position="119"/>
    </location>
</feature>
<feature type="transmembrane region" description="Helical" evidence="5">
    <location>
        <begin position="333"/>
        <end position="355"/>
    </location>
</feature>
<dbReference type="PROSITE" id="PS50850">
    <property type="entry name" value="MFS"/>
    <property type="match status" value="1"/>
</dbReference>
<name>A0ABQ4R0W3_9HYPH</name>
<comment type="subcellular location">
    <subcellularLocation>
        <location evidence="1">Membrane</location>
        <topology evidence="1">Multi-pass membrane protein</topology>
    </subcellularLocation>
</comment>
<feature type="transmembrane region" description="Helical" evidence="5">
    <location>
        <begin position="280"/>
        <end position="301"/>
    </location>
</feature>
<comment type="caution">
    <text evidence="7">The sequence shown here is derived from an EMBL/GenBank/DDBJ whole genome shotgun (WGS) entry which is preliminary data.</text>
</comment>